<evidence type="ECO:0000256" key="1">
    <source>
        <dbReference type="SAM" id="MobiDB-lite"/>
    </source>
</evidence>
<sequence>MKSSQACLELSADYNLCISESCFFVQLESGMWICVNKLAGLQDVMRVIPPHFPEYCEREEQYQQKEQNENDTLAEINETGTNIRNNPFLAIECSPIVHPTSQHIQLEMEELPPIVLPPSPNTSPESSPEVMPTVGTVTRSGRAINPPDFFRA</sequence>
<dbReference type="Proteomes" id="UP001642540">
    <property type="component" value="Unassembled WGS sequence"/>
</dbReference>
<feature type="region of interest" description="Disordered" evidence="1">
    <location>
        <begin position="117"/>
        <end position="152"/>
    </location>
</feature>
<evidence type="ECO:0000313" key="2">
    <source>
        <dbReference type="EMBL" id="CAL8121063.1"/>
    </source>
</evidence>
<keyword evidence="3" id="KW-1185">Reference proteome</keyword>
<proteinExistence type="predicted"/>
<accession>A0ABP1R7Y0</accession>
<reference evidence="2 3" key="1">
    <citation type="submission" date="2024-08" db="EMBL/GenBank/DDBJ databases">
        <authorList>
            <person name="Cucini C."/>
            <person name="Frati F."/>
        </authorList>
    </citation>
    <scope>NUCLEOTIDE SEQUENCE [LARGE SCALE GENOMIC DNA]</scope>
</reference>
<dbReference type="EMBL" id="CAXLJM020000065">
    <property type="protein sequence ID" value="CAL8121063.1"/>
    <property type="molecule type" value="Genomic_DNA"/>
</dbReference>
<gene>
    <name evidence="2" type="ORF">ODALV1_LOCUS19201</name>
</gene>
<protein>
    <submittedName>
        <fullName evidence="2">Uncharacterized protein</fullName>
    </submittedName>
</protein>
<evidence type="ECO:0000313" key="3">
    <source>
        <dbReference type="Proteomes" id="UP001642540"/>
    </source>
</evidence>
<name>A0ABP1R7Y0_9HEXA</name>
<comment type="caution">
    <text evidence="2">The sequence shown here is derived from an EMBL/GenBank/DDBJ whole genome shotgun (WGS) entry which is preliminary data.</text>
</comment>
<organism evidence="2 3">
    <name type="scientific">Orchesella dallaii</name>
    <dbReference type="NCBI Taxonomy" id="48710"/>
    <lineage>
        <taxon>Eukaryota</taxon>
        <taxon>Metazoa</taxon>
        <taxon>Ecdysozoa</taxon>
        <taxon>Arthropoda</taxon>
        <taxon>Hexapoda</taxon>
        <taxon>Collembola</taxon>
        <taxon>Entomobryomorpha</taxon>
        <taxon>Entomobryoidea</taxon>
        <taxon>Orchesellidae</taxon>
        <taxon>Orchesellinae</taxon>
        <taxon>Orchesella</taxon>
    </lineage>
</organism>